<organism evidence="1 2">
    <name type="scientific">Araneus ventricosus</name>
    <name type="common">Orbweaver spider</name>
    <name type="synonym">Epeira ventricosa</name>
    <dbReference type="NCBI Taxonomy" id="182803"/>
    <lineage>
        <taxon>Eukaryota</taxon>
        <taxon>Metazoa</taxon>
        <taxon>Ecdysozoa</taxon>
        <taxon>Arthropoda</taxon>
        <taxon>Chelicerata</taxon>
        <taxon>Arachnida</taxon>
        <taxon>Araneae</taxon>
        <taxon>Araneomorphae</taxon>
        <taxon>Entelegynae</taxon>
        <taxon>Araneoidea</taxon>
        <taxon>Araneidae</taxon>
        <taxon>Araneus</taxon>
    </lineage>
</organism>
<reference evidence="1 2" key="1">
    <citation type="journal article" date="2019" name="Sci. Rep.">
        <title>Orb-weaving spider Araneus ventricosus genome elucidates the spidroin gene catalogue.</title>
        <authorList>
            <person name="Kono N."/>
            <person name="Nakamura H."/>
            <person name="Ohtoshi R."/>
            <person name="Moran D.A.P."/>
            <person name="Shinohara A."/>
            <person name="Yoshida Y."/>
            <person name="Fujiwara M."/>
            <person name="Mori M."/>
            <person name="Tomita M."/>
            <person name="Arakawa K."/>
        </authorList>
    </citation>
    <scope>NUCLEOTIDE SEQUENCE [LARGE SCALE GENOMIC DNA]</scope>
</reference>
<evidence type="ECO:0000313" key="1">
    <source>
        <dbReference type="EMBL" id="GBM63367.1"/>
    </source>
</evidence>
<keyword evidence="2" id="KW-1185">Reference proteome</keyword>
<sequence>MGRSCDEIWIFGLFHKCTVNIGGPVKHQISAIGAAGKKTLKKLDHSRQTRILKRDRRTILSQIAVDFNDGASTSVSVRTVQRTVINMGSQS</sequence>
<name>A0A4Y2HDJ0_ARAVE</name>
<dbReference type="EMBL" id="BGPR01001864">
    <property type="protein sequence ID" value="GBM63367.1"/>
    <property type="molecule type" value="Genomic_DNA"/>
</dbReference>
<dbReference type="Proteomes" id="UP000499080">
    <property type="component" value="Unassembled WGS sequence"/>
</dbReference>
<comment type="caution">
    <text evidence="1">The sequence shown here is derived from an EMBL/GenBank/DDBJ whole genome shotgun (WGS) entry which is preliminary data.</text>
</comment>
<evidence type="ECO:0008006" key="3">
    <source>
        <dbReference type="Google" id="ProtNLM"/>
    </source>
</evidence>
<evidence type="ECO:0000313" key="2">
    <source>
        <dbReference type="Proteomes" id="UP000499080"/>
    </source>
</evidence>
<accession>A0A4Y2HDJ0</accession>
<dbReference type="AlphaFoldDB" id="A0A4Y2HDJ0"/>
<gene>
    <name evidence="1" type="ORF">AVEN_185473_1</name>
</gene>
<protein>
    <recommendedName>
        <fullName evidence="3">Transposase Tc1-like domain-containing protein</fullName>
    </recommendedName>
</protein>
<proteinExistence type="predicted"/>